<evidence type="ECO:0000256" key="2">
    <source>
        <dbReference type="ARBA" id="ARBA00022857"/>
    </source>
</evidence>
<evidence type="ECO:0000256" key="1">
    <source>
        <dbReference type="ARBA" id="ARBA00006484"/>
    </source>
</evidence>
<dbReference type="EMBL" id="AMGX01000009">
    <property type="protein sequence ID" value="EXJ70206.1"/>
    <property type="molecule type" value="Genomic_DNA"/>
</dbReference>
<dbReference type="Pfam" id="PF13561">
    <property type="entry name" value="adh_short_C2"/>
    <property type="match status" value="1"/>
</dbReference>
<comment type="similarity">
    <text evidence="1">Belongs to the short-chain dehydrogenases/reductases (SDR) family.</text>
</comment>
<dbReference type="InterPro" id="IPR020904">
    <property type="entry name" value="Sc_DH/Rdtase_CS"/>
</dbReference>
<dbReference type="RefSeq" id="XP_007745058.1">
    <property type="nucleotide sequence ID" value="XM_007746868.1"/>
</dbReference>
<evidence type="ECO:0008006" key="6">
    <source>
        <dbReference type="Google" id="ProtNLM"/>
    </source>
</evidence>
<dbReference type="PANTHER" id="PTHR24321">
    <property type="entry name" value="DEHYDROGENASES, SHORT CHAIN"/>
    <property type="match status" value="1"/>
</dbReference>
<proteinExistence type="inferred from homology"/>
<keyword evidence="2" id="KW-0521">NADP</keyword>
<dbReference type="PANTHER" id="PTHR24321:SF8">
    <property type="entry name" value="ESTRADIOL 17-BETA-DEHYDROGENASE 8-RELATED"/>
    <property type="match status" value="1"/>
</dbReference>
<dbReference type="InterPro" id="IPR002347">
    <property type="entry name" value="SDR_fam"/>
</dbReference>
<dbReference type="InterPro" id="IPR036291">
    <property type="entry name" value="NAD(P)-bd_dom_sf"/>
</dbReference>
<keyword evidence="3" id="KW-0560">Oxidoreductase</keyword>
<name>W9WZV2_9EURO</name>
<evidence type="ECO:0000313" key="5">
    <source>
        <dbReference type="Proteomes" id="UP000019471"/>
    </source>
</evidence>
<dbReference type="GeneID" id="19190985"/>
<dbReference type="PRINTS" id="PR00080">
    <property type="entry name" value="SDRFAMILY"/>
</dbReference>
<evidence type="ECO:0000256" key="3">
    <source>
        <dbReference type="ARBA" id="ARBA00023002"/>
    </source>
</evidence>
<gene>
    <name evidence="4" type="ORF">A1O5_06274</name>
</gene>
<organism evidence="4 5">
    <name type="scientific">Cladophialophora psammophila CBS 110553</name>
    <dbReference type="NCBI Taxonomy" id="1182543"/>
    <lineage>
        <taxon>Eukaryota</taxon>
        <taxon>Fungi</taxon>
        <taxon>Dikarya</taxon>
        <taxon>Ascomycota</taxon>
        <taxon>Pezizomycotina</taxon>
        <taxon>Eurotiomycetes</taxon>
        <taxon>Chaetothyriomycetidae</taxon>
        <taxon>Chaetothyriales</taxon>
        <taxon>Herpotrichiellaceae</taxon>
        <taxon>Cladophialophora</taxon>
    </lineage>
</organism>
<dbReference type="eggNOG" id="KOG0725">
    <property type="taxonomic scope" value="Eukaryota"/>
</dbReference>
<comment type="caution">
    <text evidence="4">The sequence shown here is derived from an EMBL/GenBank/DDBJ whole genome shotgun (WGS) entry which is preliminary data.</text>
</comment>
<dbReference type="FunFam" id="3.40.50.720:FF:000084">
    <property type="entry name" value="Short-chain dehydrogenase reductase"/>
    <property type="match status" value="1"/>
</dbReference>
<dbReference type="PROSITE" id="PS00061">
    <property type="entry name" value="ADH_SHORT"/>
    <property type="match status" value="1"/>
</dbReference>
<dbReference type="OrthoDB" id="1669814at2759"/>
<keyword evidence="5" id="KW-1185">Reference proteome</keyword>
<dbReference type="HOGENOM" id="CLU_010194_1_0_1"/>
<dbReference type="GO" id="GO:0016491">
    <property type="term" value="F:oxidoreductase activity"/>
    <property type="evidence" value="ECO:0007669"/>
    <property type="project" value="UniProtKB-KW"/>
</dbReference>
<evidence type="ECO:0000313" key="4">
    <source>
        <dbReference type="EMBL" id="EXJ70206.1"/>
    </source>
</evidence>
<dbReference type="AlphaFoldDB" id="W9WZV2"/>
<sequence>MRSLEEKVIAVTGAAGGISSATAALLASRGASLSLADTDIKALGHLAEEIRSKYKSDVITTKVDISNSEQVNDWISSTIQHFSKLSGAVNLAGTIGSEFGLKSAREVSDADFDHVMAINVRGLMACQRAQLRSIEDGGSIVNAASVSGKMGIPKALSYVASKHAVIGLTRVAAAENGYRHVRVNAIAPGAIDTKMLDIAKEAGGAVSGEGMSPINRMGTPLEVAKLIAYLLSDDAAYTTGAVYTIDGGMTP</sequence>
<reference evidence="4 5" key="1">
    <citation type="submission" date="2013-03" db="EMBL/GenBank/DDBJ databases">
        <title>The Genome Sequence of Cladophialophora psammophila CBS 110553.</title>
        <authorList>
            <consortium name="The Broad Institute Genomics Platform"/>
            <person name="Cuomo C."/>
            <person name="de Hoog S."/>
            <person name="Gorbushina A."/>
            <person name="Walker B."/>
            <person name="Young S.K."/>
            <person name="Zeng Q."/>
            <person name="Gargeya S."/>
            <person name="Fitzgerald M."/>
            <person name="Haas B."/>
            <person name="Abouelleil A."/>
            <person name="Allen A.W."/>
            <person name="Alvarado L."/>
            <person name="Arachchi H.M."/>
            <person name="Berlin A.M."/>
            <person name="Chapman S.B."/>
            <person name="Gainer-Dewar J."/>
            <person name="Goldberg J."/>
            <person name="Griggs A."/>
            <person name="Gujja S."/>
            <person name="Hansen M."/>
            <person name="Howarth C."/>
            <person name="Imamovic A."/>
            <person name="Ireland A."/>
            <person name="Larimer J."/>
            <person name="McCowan C."/>
            <person name="Murphy C."/>
            <person name="Pearson M."/>
            <person name="Poon T.W."/>
            <person name="Priest M."/>
            <person name="Roberts A."/>
            <person name="Saif S."/>
            <person name="Shea T."/>
            <person name="Sisk P."/>
            <person name="Sykes S."/>
            <person name="Wortman J."/>
            <person name="Nusbaum C."/>
            <person name="Birren B."/>
        </authorList>
    </citation>
    <scope>NUCLEOTIDE SEQUENCE [LARGE SCALE GENOMIC DNA]</scope>
    <source>
        <strain evidence="4 5">CBS 110553</strain>
    </source>
</reference>
<dbReference type="Gene3D" id="3.40.50.720">
    <property type="entry name" value="NAD(P)-binding Rossmann-like Domain"/>
    <property type="match status" value="1"/>
</dbReference>
<dbReference type="PRINTS" id="PR00081">
    <property type="entry name" value="GDHRDH"/>
</dbReference>
<dbReference type="STRING" id="1182543.W9WZV2"/>
<protein>
    <recommendedName>
        <fullName evidence="6">Oxidoreductase</fullName>
    </recommendedName>
</protein>
<dbReference type="SUPFAM" id="SSF51735">
    <property type="entry name" value="NAD(P)-binding Rossmann-fold domains"/>
    <property type="match status" value="1"/>
</dbReference>
<accession>W9WZV2</accession>
<dbReference type="Proteomes" id="UP000019471">
    <property type="component" value="Unassembled WGS sequence"/>
</dbReference>